<keyword evidence="7" id="KW-1185">Reference proteome</keyword>
<evidence type="ECO:0000313" key="7">
    <source>
        <dbReference type="Proteomes" id="UP001156666"/>
    </source>
</evidence>
<dbReference type="Gene3D" id="3.40.50.300">
    <property type="entry name" value="P-loop containing nucleotide triphosphate hydrolases"/>
    <property type="match status" value="1"/>
</dbReference>
<dbReference type="SMART" id="SM00382">
    <property type="entry name" value="AAA"/>
    <property type="match status" value="1"/>
</dbReference>
<organism evidence="6 7">
    <name type="scientific">Portibacter lacus</name>
    <dbReference type="NCBI Taxonomy" id="1099794"/>
    <lineage>
        <taxon>Bacteria</taxon>
        <taxon>Pseudomonadati</taxon>
        <taxon>Bacteroidota</taxon>
        <taxon>Saprospiria</taxon>
        <taxon>Saprospirales</taxon>
        <taxon>Haliscomenobacteraceae</taxon>
        <taxon>Portibacter</taxon>
    </lineage>
</organism>
<dbReference type="SUPFAM" id="SSF52540">
    <property type="entry name" value="P-loop containing nucleoside triphosphate hydrolases"/>
    <property type="match status" value="1"/>
</dbReference>
<dbReference type="EMBL" id="BSOH01000007">
    <property type="protein sequence ID" value="GLR16664.1"/>
    <property type="molecule type" value="Genomic_DNA"/>
</dbReference>
<dbReference type="AlphaFoldDB" id="A0AA37WEE8"/>
<reference evidence="6" key="2">
    <citation type="submission" date="2023-01" db="EMBL/GenBank/DDBJ databases">
        <title>Draft genome sequence of Portibacter lacus strain NBRC 108769.</title>
        <authorList>
            <person name="Sun Q."/>
            <person name="Mori K."/>
        </authorList>
    </citation>
    <scope>NUCLEOTIDE SEQUENCE</scope>
    <source>
        <strain evidence="6">NBRC 108769</strain>
    </source>
</reference>
<keyword evidence="2" id="KW-0547">Nucleotide-binding</keyword>
<dbReference type="RefSeq" id="WP_235291145.1">
    <property type="nucleotide sequence ID" value="NZ_BSOH01000007.1"/>
</dbReference>
<protein>
    <submittedName>
        <fullName evidence="6">ABC transporter ATP-binding protein</fullName>
    </submittedName>
</protein>
<keyword evidence="3 6" id="KW-0067">ATP-binding</keyword>
<dbReference type="InterPro" id="IPR027417">
    <property type="entry name" value="P-loop_NTPase"/>
</dbReference>
<feature type="domain" description="ABC transporter" evidence="5">
    <location>
        <begin position="7"/>
        <end position="251"/>
    </location>
</feature>
<dbReference type="GO" id="GO:0016887">
    <property type="term" value="F:ATP hydrolysis activity"/>
    <property type="evidence" value="ECO:0007669"/>
    <property type="project" value="InterPro"/>
</dbReference>
<evidence type="ECO:0000256" key="2">
    <source>
        <dbReference type="ARBA" id="ARBA00022741"/>
    </source>
</evidence>
<evidence type="ECO:0000313" key="6">
    <source>
        <dbReference type="EMBL" id="GLR16664.1"/>
    </source>
</evidence>
<evidence type="ECO:0000259" key="5">
    <source>
        <dbReference type="PROSITE" id="PS50893"/>
    </source>
</evidence>
<dbReference type="PROSITE" id="PS50893">
    <property type="entry name" value="ABC_TRANSPORTER_2"/>
    <property type="match status" value="1"/>
</dbReference>
<dbReference type="InterPro" id="IPR003593">
    <property type="entry name" value="AAA+_ATPase"/>
</dbReference>
<proteinExistence type="inferred from homology"/>
<dbReference type="InterPro" id="IPR017871">
    <property type="entry name" value="ABC_transporter-like_CS"/>
</dbReference>
<dbReference type="PANTHER" id="PTHR42798">
    <property type="entry name" value="LIPOPROTEIN-RELEASING SYSTEM ATP-BINDING PROTEIN LOLD"/>
    <property type="match status" value="1"/>
</dbReference>
<comment type="similarity">
    <text evidence="1">Belongs to the ABC transporter superfamily.</text>
</comment>
<keyword evidence="4" id="KW-1278">Translocase</keyword>
<dbReference type="PANTHER" id="PTHR42798:SF7">
    <property type="entry name" value="ALPHA-D-RIBOSE 1-METHYLPHOSPHONATE 5-TRIPHOSPHATE SYNTHASE SUBUNIT PHNL"/>
    <property type="match status" value="1"/>
</dbReference>
<name>A0AA37WEE8_9BACT</name>
<gene>
    <name evidence="6" type="ORF">GCM10007940_12790</name>
</gene>
<sequence length="276" mass="31206">MQQDLIYDISNLECQYIPGTTVLRIPELQIPKGKLVFVLGVSGIGKSTFIETLGLMNKTIHVTPETSIKFNNGNELEEIKNIWSRDNKALSKFRNDHFSFIFQNTNLMPNFSAGENMCISMLIEGKELAEVKEKVLEVMEKLNLDPDLYDRKIQELSGGQRQRLAFVRAIIAGFNVLFGDEPTGNLDRDTGHKLMRTLKENLAEFNRTGIIVSHDIDLALSFADIILLLSKKGEGDNVHGTFDSQYYLIKEDGEWKRKDGKPLADPLSLVSEILTR</sequence>
<dbReference type="Pfam" id="PF00005">
    <property type="entry name" value="ABC_tran"/>
    <property type="match status" value="1"/>
</dbReference>
<dbReference type="PROSITE" id="PS00211">
    <property type="entry name" value="ABC_TRANSPORTER_1"/>
    <property type="match status" value="1"/>
</dbReference>
<dbReference type="Proteomes" id="UP001156666">
    <property type="component" value="Unassembled WGS sequence"/>
</dbReference>
<dbReference type="InterPro" id="IPR003439">
    <property type="entry name" value="ABC_transporter-like_ATP-bd"/>
</dbReference>
<comment type="caution">
    <text evidence="6">The sequence shown here is derived from an EMBL/GenBank/DDBJ whole genome shotgun (WGS) entry which is preliminary data.</text>
</comment>
<evidence type="ECO:0000256" key="4">
    <source>
        <dbReference type="ARBA" id="ARBA00022967"/>
    </source>
</evidence>
<dbReference type="GO" id="GO:0005524">
    <property type="term" value="F:ATP binding"/>
    <property type="evidence" value="ECO:0007669"/>
    <property type="project" value="UniProtKB-KW"/>
</dbReference>
<accession>A0AA37WEE8</accession>
<evidence type="ECO:0000256" key="1">
    <source>
        <dbReference type="ARBA" id="ARBA00005417"/>
    </source>
</evidence>
<reference evidence="6" key="1">
    <citation type="journal article" date="2014" name="Int. J. Syst. Evol. Microbiol.">
        <title>Complete genome sequence of Corynebacterium casei LMG S-19264T (=DSM 44701T), isolated from a smear-ripened cheese.</title>
        <authorList>
            <consortium name="US DOE Joint Genome Institute (JGI-PGF)"/>
            <person name="Walter F."/>
            <person name="Albersmeier A."/>
            <person name="Kalinowski J."/>
            <person name="Ruckert C."/>
        </authorList>
    </citation>
    <scope>NUCLEOTIDE SEQUENCE</scope>
    <source>
        <strain evidence="6">NBRC 108769</strain>
    </source>
</reference>
<evidence type="ECO:0000256" key="3">
    <source>
        <dbReference type="ARBA" id="ARBA00022840"/>
    </source>
</evidence>